<feature type="transmembrane region" description="Helical" evidence="1">
    <location>
        <begin position="95"/>
        <end position="123"/>
    </location>
</feature>
<name>A0A6S6T8N4_9GAMM</name>
<feature type="transmembrane region" description="Helical" evidence="1">
    <location>
        <begin position="144"/>
        <end position="162"/>
    </location>
</feature>
<reference evidence="2" key="1">
    <citation type="submission" date="2020-01" db="EMBL/GenBank/DDBJ databases">
        <authorList>
            <person name="Meier V. D."/>
            <person name="Meier V D."/>
        </authorList>
    </citation>
    <scope>NUCLEOTIDE SEQUENCE</scope>
    <source>
        <strain evidence="2">HLG_WM_MAG_09</strain>
    </source>
</reference>
<evidence type="ECO:0000313" key="2">
    <source>
        <dbReference type="EMBL" id="CAA6812776.1"/>
    </source>
</evidence>
<dbReference type="EMBL" id="CACVAT010000194">
    <property type="protein sequence ID" value="CAA6812776.1"/>
    <property type="molecule type" value="Genomic_DNA"/>
</dbReference>
<feature type="transmembrane region" description="Helical" evidence="1">
    <location>
        <begin position="51"/>
        <end position="75"/>
    </location>
</feature>
<proteinExistence type="predicted"/>
<feature type="transmembrane region" description="Helical" evidence="1">
    <location>
        <begin position="168"/>
        <end position="193"/>
    </location>
</feature>
<dbReference type="AlphaFoldDB" id="A0A6S6T8N4"/>
<evidence type="ECO:0000256" key="1">
    <source>
        <dbReference type="SAM" id="Phobius"/>
    </source>
</evidence>
<gene>
    <name evidence="2" type="ORF">HELGO_WM34428</name>
</gene>
<keyword evidence="1" id="KW-0812">Transmembrane</keyword>
<keyword evidence="1" id="KW-0472">Membrane</keyword>
<protein>
    <submittedName>
        <fullName evidence="2">Paraquat-inducible protein A</fullName>
    </submittedName>
</protein>
<sequence length="209" mass="23533">MISRYRPSSVIACGECGKLHQYQAISRGHDATCQRCGGILYRHRARMLESALALTLTGIILFILTNFFPLLGLKAQGLVQELTLWKATITFWQQGFQLLSMLLLLNLIVFPLFELFTLLWVMLTIRFNLSTRLARYLYRWMQQLKPWGMLEVFMLGVLVAVVKLGDLAVLVIGPAFWSFAALIVCMAAATAILDPFVVWNSLKSGDSDG</sequence>
<dbReference type="InterPro" id="IPR007498">
    <property type="entry name" value="PqiA-like"/>
</dbReference>
<organism evidence="2">
    <name type="scientific">uncultured Thiotrichaceae bacterium</name>
    <dbReference type="NCBI Taxonomy" id="298394"/>
    <lineage>
        <taxon>Bacteria</taxon>
        <taxon>Pseudomonadati</taxon>
        <taxon>Pseudomonadota</taxon>
        <taxon>Gammaproteobacteria</taxon>
        <taxon>Thiotrichales</taxon>
        <taxon>Thiotrichaceae</taxon>
        <taxon>environmental samples</taxon>
    </lineage>
</organism>
<keyword evidence="1" id="KW-1133">Transmembrane helix</keyword>
<dbReference type="Pfam" id="PF04403">
    <property type="entry name" value="PqiA"/>
    <property type="match status" value="1"/>
</dbReference>
<accession>A0A6S6T8N4</accession>